<evidence type="ECO:0000313" key="1">
    <source>
        <dbReference type="EMBL" id="KFC18041.1"/>
    </source>
</evidence>
<organism evidence="1 2">
    <name type="scientific">Epilithonimonas lactis</name>
    <dbReference type="NCBI Taxonomy" id="421072"/>
    <lineage>
        <taxon>Bacteria</taxon>
        <taxon>Pseudomonadati</taxon>
        <taxon>Bacteroidota</taxon>
        <taxon>Flavobacteriia</taxon>
        <taxon>Flavobacteriales</taxon>
        <taxon>Weeksellaceae</taxon>
        <taxon>Chryseobacterium group</taxon>
        <taxon>Epilithonimonas</taxon>
    </lineage>
</organism>
<dbReference type="InterPro" id="IPR018490">
    <property type="entry name" value="cNMP-bd_dom_sf"/>
</dbReference>
<dbReference type="InterPro" id="IPR014710">
    <property type="entry name" value="RmlC-like_jellyroll"/>
</dbReference>
<accession>A0A085B6E6</accession>
<dbReference type="Proteomes" id="UP000028623">
    <property type="component" value="Unassembled WGS sequence"/>
</dbReference>
<dbReference type="RefSeq" id="WP_034979814.1">
    <property type="nucleotide sequence ID" value="NZ_JPLY01000009.1"/>
</dbReference>
<dbReference type="EMBL" id="JPLY01000009">
    <property type="protein sequence ID" value="KFC18041.1"/>
    <property type="molecule type" value="Genomic_DNA"/>
</dbReference>
<evidence type="ECO:0000313" key="2">
    <source>
        <dbReference type="Proteomes" id="UP000028623"/>
    </source>
</evidence>
<dbReference type="AlphaFoldDB" id="A0A085B6E6"/>
<protein>
    <submittedName>
        <fullName evidence="1">Crp/Fnr family transcriptional regulator</fullName>
    </submittedName>
</protein>
<gene>
    <name evidence="1" type="ORF">IO89_19810</name>
</gene>
<comment type="caution">
    <text evidence="1">The sequence shown here is derived from an EMBL/GenBank/DDBJ whole genome shotgun (WGS) entry which is preliminary data.</text>
</comment>
<dbReference type="SUPFAM" id="SSF51206">
    <property type="entry name" value="cAMP-binding domain-like"/>
    <property type="match status" value="1"/>
</dbReference>
<dbReference type="eggNOG" id="COG0664">
    <property type="taxonomic scope" value="Bacteria"/>
</dbReference>
<keyword evidence="2" id="KW-1185">Reference proteome</keyword>
<proteinExistence type="predicted"/>
<name>A0A085B6E6_9FLAO</name>
<dbReference type="Gene3D" id="2.60.120.10">
    <property type="entry name" value="Jelly Rolls"/>
    <property type="match status" value="1"/>
</dbReference>
<reference evidence="1 2" key="1">
    <citation type="submission" date="2014-07" db="EMBL/GenBank/DDBJ databases">
        <title>Epilithonimonas lactis LMG 22401 Genome.</title>
        <authorList>
            <person name="Pipes S.E."/>
            <person name="Stropko S.J."/>
        </authorList>
    </citation>
    <scope>NUCLEOTIDE SEQUENCE [LARGE SCALE GENOMIC DNA]</scope>
    <source>
        <strain evidence="1 2">LMG 24401</strain>
    </source>
</reference>
<feature type="non-terminal residue" evidence="1">
    <location>
        <position position="1"/>
    </location>
</feature>
<sequence length="112" mass="12874">ECIKDLPCLCSVEAMNNVSVYAFSIPFFRDLLVNSIKLNELLLDIFAERLFNTSNKSSFQQLYTLDHSVRRLLRLQSTQNMNLSKDDLAAYLRVSVQSLNRSLKKKIEQAVS</sequence>